<gene>
    <name evidence="1" type="ORF">LCGC14_1402310</name>
</gene>
<evidence type="ECO:0000313" key="1">
    <source>
        <dbReference type="EMBL" id="KKM74239.1"/>
    </source>
</evidence>
<protein>
    <submittedName>
        <fullName evidence="1">Uncharacterized protein</fullName>
    </submittedName>
</protein>
<name>A0A0F9JWN9_9ZZZZ</name>
<proteinExistence type="predicted"/>
<reference evidence="1" key="1">
    <citation type="journal article" date="2015" name="Nature">
        <title>Complex archaea that bridge the gap between prokaryotes and eukaryotes.</title>
        <authorList>
            <person name="Spang A."/>
            <person name="Saw J.H."/>
            <person name="Jorgensen S.L."/>
            <person name="Zaremba-Niedzwiedzka K."/>
            <person name="Martijn J."/>
            <person name="Lind A.E."/>
            <person name="van Eijk R."/>
            <person name="Schleper C."/>
            <person name="Guy L."/>
            <person name="Ettema T.J."/>
        </authorList>
    </citation>
    <scope>NUCLEOTIDE SEQUENCE</scope>
</reference>
<dbReference type="EMBL" id="LAZR01009173">
    <property type="protein sequence ID" value="KKM74239.1"/>
    <property type="molecule type" value="Genomic_DNA"/>
</dbReference>
<organism evidence="1">
    <name type="scientific">marine sediment metagenome</name>
    <dbReference type="NCBI Taxonomy" id="412755"/>
    <lineage>
        <taxon>unclassified sequences</taxon>
        <taxon>metagenomes</taxon>
        <taxon>ecological metagenomes</taxon>
    </lineage>
</organism>
<sequence length="98" mass="10717">MARPDLLRDIIESGDIALADVVAECLRHVGLGFTADHDDRHSTAEWIVLIARYLGKTGDAAETYDARAYRHRLVELTAVGLQALRSLDRAVAADEESG</sequence>
<dbReference type="AlphaFoldDB" id="A0A0F9JWN9"/>
<comment type="caution">
    <text evidence="1">The sequence shown here is derived from an EMBL/GenBank/DDBJ whole genome shotgun (WGS) entry which is preliminary data.</text>
</comment>
<accession>A0A0F9JWN9</accession>